<comment type="caution">
    <text evidence="1">The sequence shown here is derived from an EMBL/GenBank/DDBJ whole genome shotgun (WGS) entry which is preliminary data.</text>
</comment>
<sequence length="83" mass="9444">KKVECLIGLLQNLKRTTKFRNMSEEKCLEDELKVSVSKRRPKFKAGTELANSVNMVDVDSSKDVTEEAEIIKISIRLTEKTCV</sequence>
<accession>A0A2I0QYT7</accession>
<feature type="non-terminal residue" evidence="1">
    <location>
        <position position="1"/>
    </location>
</feature>
<keyword evidence="2" id="KW-1185">Reference proteome</keyword>
<dbReference type="RefSeq" id="WP_101335821.1">
    <property type="nucleotide sequence ID" value="NZ_PJNI01000028.1"/>
</dbReference>
<gene>
    <name evidence="1" type="ORF">CW751_14895</name>
</gene>
<evidence type="ECO:0000313" key="2">
    <source>
        <dbReference type="Proteomes" id="UP000236654"/>
    </source>
</evidence>
<dbReference type="EMBL" id="PJNI01000028">
    <property type="protein sequence ID" value="PKR79482.1"/>
    <property type="molecule type" value="Genomic_DNA"/>
</dbReference>
<evidence type="ECO:0000313" key="1">
    <source>
        <dbReference type="EMBL" id="PKR79482.1"/>
    </source>
</evidence>
<dbReference type="Proteomes" id="UP000236654">
    <property type="component" value="Unassembled WGS sequence"/>
</dbReference>
<protein>
    <submittedName>
        <fullName evidence="1">Uncharacterized protein</fullName>
    </submittedName>
</protein>
<dbReference type="AlphaFoldDB" id="A0A2I0QYT7"/>
<reference evidence="1 2" key="1">
    <citation type="submission" date="2017-12" db="EMBL/GenBank/DDBJ databases">
        <title>The draft genome sequence of Brumimicrobium saltpan LHR20.</title>
        <authorList>
            <person name="Do Z.-J."/>
            <person name="Luo H.-R."/>
        </authorList>
    </citation>
    <scope>NUCLEOTIDE SEQUENCE [LARGE SCALE GENOMIC DNA]</scope>
    <source>
        <strain evidence="1 2">LHR20</strain>
    </source>
</reference>
<proteinExistence type="predicted"/>
<name>A0A2I0QYT7_9FLAO</name>
<organism evidence="1 2">
    <name type="scientific">Brumimicrobium salinarum</name>
    <dbReference type="NCBI Taxonomy" id="2058658"/>
    <lineage>
        <taxon>Bacteria</taxon>
        <taxon>Pseudomonadati</taxon>
        <taxon>Bacteroidota</taxon>
        <taxon>Flavobacteriia</taxon>
        <taxon>Flavobacteriales</taxon>
        <taxon>Crocinitomicaceae</taxon>
        <taxon>Brumimicrobium</taxon>
    </lineage>
</organism>